<keyword evidence="1" id="KW-0812">Transmembrane</keyword>
<proteinExistence type="predicted"/>
<sequence length="64" mass="7497">MVILSTWMIMALVIGAMFIHLMSLVGESIFLSFVQNKLMGKYFREGKAEMDVVSKEQERRKRRD</sequence>
<evidence type="ECO:0000313" key="2">
    <source>
        <dbReference type="EMBL" id="MDQ0270339.1"/>
    </source>
</evidence>
<protein>
    <submittedName>
        <fullName evidence="2">Uncharacterized protein</fullName>
    </submittedName>
</protein>
<dbReference type="EMBL" id="JAUSUB010000008">
    <property type="protein sequence ID" value="MDQ0270339.1"/>
    <property type="molecule type" value="Genomic_DNA"/>
</dbReference>
<feature type="transmembrane region" description="Helical" evidence="1">
    <location>
        <begin position="6"/>
        <end position="34"/>
    </location>
</feature>
<accession>A0ABU0AGF4</accession>
<keyword evidence="3" id="KW-1185">Reference proteome</keyword>
<keyword evidence="1" id="KW-0472">Membrane</keyword>
<reference evidence="2 3" key="1">
    <citation type="submission" date="2023-07" db="EMBL/GenBank/DDBJ databases">
        <title>Genomic Encyclopedia of Type Strains, Phase IV (KMG-IV): sequencing the most valuable type-strain genomes for metagenomic binning, comparative biology and taxonomic classification.</title>
        <authorList>
            <person name="Goeker M."/>
        </authorList>
    </citation>
    <scope>NUCLEOTIDE SEQUENCE [LARGE SCALE GENOMIC DNA]</scope>
    <source>
        <strain evidence="2 3">DSM 23494</strain>
    </source>
</reference>
<evidence type="ECO:0000313" key="3">
    <source>
        <dbReference type="Proteomes" id="UP001238088"/>
    </source>
</evidence>
<evidence type="ECO:0000256" key="1">
    <source>
        <dbReference type="SAM" id="Phobius"/>
    </source>
</evidence>
<gene>
    <name evidence="2" type="ORF">J2S17_002214</name>
</gene>
<name>A0ABU0AGF4_9BACI</name>
<dbReference type="RefSeq" id="WP_307474690.1">
    <property type="nucleotide sequence ID" value="NZ_JAUSUB010000008.1"/>
</dbReference>
<dbReference type="Proteomes" id="UP001238088">
    <property type="component" value="Unassembled WGS sequence"/>
</dbReference>
<keyword evidence="1" id="KW-1133">Transmembrane helix</keyword>
<comment type="caution">
    <text evidence="2">The sequence shown here is derived from an EMBL/GenBank/DDBJ whole genome shotgun (WGS) entry which is preliminary data.</text>
</comment>
<organism evidence="2 3">
    <name type="scientific">Cytobacillus purgationiresistens</name>
    <dbReference type="NCBI Taxonomy" id="863449"/>
    <lineage>
        <taxon>Bacteria</taxon>
        <taxon>Bacillati</taxon>
        <taxon>Bacillota</taxon>
        <taxon>Bacilli</taxon>
        <taxon>Bacillales</taxon>
        <taxon>Bacillaceae</taxon>
        <taxon>Cytobacillus</taxon>
    </lineage>
</organism>